<keyword evidence="3" id="KW-1185">Reference proteome</keyword>
<sequence>MRAFFTGDQRRLSFLDFGGPGLPILAFHGHYNEASVFAPLAEALAPQWRVIALDQRGHGESDRAESYQRADYVADIAAFHRHLGLGPVPVLGHSMGGVNAYQYAARHADQVTALIVEDVGAVVNADWSLTTQLPRRAPSRQTLASALGPLAPYLECCLRPFEDGWGYSFDMDHTVRSHKALTGDYWGDWETVTCPTLLIRGTDSVVLTQEHAREMIARRAGQARLAELPAGHVVHCDAPDQFTATVRTFLSQLPTARQKRTSSQARPRET</sequence>
<evidence type="ECO:0000313" key="2">
    <source>
        <dbReference type="EMBL" id="MFC0843938.1"/>
    </source>
</evidence>
<dbReference type="PANTHER" id="PTHR43798">
    <property type="entry name" value="MONOACYLGLYCEROL LIPASE"/>
    <property type="match status" value="1"/>
</dbReference>
<proteinExistence type="predicted"/>
<protein>
    <submittedName>
        <fullName evidence="2">Alpha/beta fold hydrolase</fullName>
    </submittedName>
</protein>
<evidence type="ECO:0000313" key="3">
    <source>
        <dbReference type="Proteomes" id="UP001589887"/>
    </source>
</evidence>
<evidence type="ECO:0000259" key="1">
    <source>
        <dbReference type="Pfam" id="PF00561"/>
    </source>
</evidence>
<dbReference type="Gene3D" id="3.40.50.1820">
    <property type="entry name" value="alpha/beta hydrolase"/>
    <property type="match status" value="1"/>
</dbReference>
<dbReference type="Pfam" id="PF00561">
    <property type="entry name" value="Abhydrolase_1"/>
    <property type="match status" value="1"/>
</dbReference>
<dbReference type="RefSeq" id="WP_394317802.1">
    <property type="nucleotide sequence ID" value="NZ_JBHMQV010000009.1"/>
</dbReference>
<organism evidence="2 3">
    <name type="scientific">Streptomyces noboritoensis</name>
    <dbReference type="NCBI Taxonomy" id="67337"/>
    <lineage>
        <taxon>Bacteria</taxon>
        <taxon>Bacillati</taxon>
        <taxon>Actinomycetota</taxon>
        <taxon>Actinomycetes</taxon>
        <taxon>Kitasatosporales</taxon>
        <taxon>Streptomycetaceae</taxon>
        <taxon>Streptomyces</taxon>
    </lineage>
</organism>
<dbReference type="InterPro" id="IPR000073">
    <property type="entry name" value="AB_hydrolase_1"/>
</dbReference>
<dbReference type="Proteomes" id="UP001589887">
    <property type="component" value="Unassembled WGS sequence"/>
</dbReference>
<dbReference type="InterPro" id="IPR050266">
    <property type="entry name" value="AB_hydrolase_sf"/>
</dbReference>
<reference evidence="2 3" key="1">
    <citation type="submission" date="2024-09" db="EMBL/GenBank/DDBJ databases">
        <authorList>
            <person name="Sun Q."/>
            <person name="Mori K."/>
        </authorList>
    </citation>
    <scope>NUCLEOTIDE SEQUENCE [LARGE SCALE GENOMIC DNA]</scope>
    <source>
        <strain evidence="2 3">JCM 4557</strain>
    </source>
</reference>
<gene>
    <name evidence="2" type="ORF">ACFH04_09455</name>
</gene>
<dbReference type="PANTHER" id="PTHR43798:SF33">
    <property type="entry name" value="HYDROLASE, PUTATIVE (AFU_ORTHOLOGUE AFUA_2G14860)-RELATED"/>
    <property type="match status" value="1"/>
</dbReference>
<dbReference type="PRINTS" id="PR00111">
    <property type="entry name" value="ABHYDROLASE"/>
</dbReference>
<accession>A0ABV6TET4</accession>
<dbReference type="GO" id="GO:0016787">
    <property type="term" value="F:hydrolase activity"/>
    <property type="evidence" value="ECO:0007669"/>
    <property type="project" value="UniProtKB-KW"/>
</dbReference>
<name>A0ABV6TET4_9ACTN</name>
<keyword evidence="2" id="KW-0378">Hydrolase</keyword>
<dbReference type="EMBL" id="JBHMQV010000009">
    <property type="protein sequence ID" value="MFC0843938.1"/>
    <property type="molecule type" value="Genomic_DNA"/>
</dbReference>
<feature type="domain" description="AB hydrolase-1" evidence="1">
    <location>
        <begin position="23"/>
        <end position="238"/>
    </location>
</feature>
<comment type="caution">
    <text evidence="2">The sequence shown here is derived from an EMBL/GenBank/DDBJ whole genome shotgun (WGS) entry which is preliminary data.</text>
</comment>
<dbReference type="InterPro" id="IPR029058">
    <property type="entry name" value="AB_hydrolase_fold"/>
</dbReference>
<dbReference type="SUPFAM" id="SSF53474">
    <property type="entry name" value="alpha/beta-Hydrolases"/>
    <property type="match status" value="1"/>
</dbReference>